<protein>
    <recommendedName>
        <fullName evidence="11">Zinc finger protein RFP-like</fullName>
    </recommendedName>
</protein>
<keyword evidence="3" id="KW-0862">Zinc</keyword>
<dbReference type="SMART" id="SM00589">
    <property type="entry name" value="PRY"/>
    <property type="match status" value="1"/>
</dbReference>
<dbReference type="InterPro" id="IPR001841">
    <property type="entry name" value="Znf_RING"/>
</dbReference>
<evidence type="ECO:0000256" key="3">
    <source>
        <dbReference type="ARBA" id="ARBA00022833"/>
    </source>
</evidence>
<dbReference type="SMART" id="SM00184">
    <property type="entry name" value="RING"/>
    <property type="match status" value="1"/>
</dbReference>
<dbReference type="InterPro" id="IPR003879">
    <property type="entry name" value="Butyrophylin_SPRY"/>
</dbReference>
<dbReference type="Pfam" id="PF15227">
    <property type="entry name" value="zf-C3HC4_4"/>
    <property type="match status" value="1"/>
</dbReference>
<name>A0A151MLT9_ALLMI</name>
<gene>
    <name evidence="9" type="ORF">Y1Q_0023947</name>
</gene>
<dbReference type="Pfam" id="PF00643">
    <property type="entry name" value="zf-B_box"/>
    <property type="match status" value="1"/>
</dbReference>
<evidence type="ECO:0000256" key="2">
    <source>
        <dbReference type="ARBA" id="ARBA00022771"/>
    </source>
</evidence>
<evidence type="ECO:0000313" key="10">
    <source>
        <dbReference type="Proteomes" id="UP000050525"/>
    </source>
</evidence>
<comment type="caution">
    <text evidence="9">The sequence shown here is derived from an EMBL/GenBank/DDBJ whole genome shotgun (WGS) entry which is preliminary data.</text>
</comment>
<dbReference type="GO" id="GO:0008270">
    <property type="term" value="F:zinc ion binding"/>
    <property type="evidence" value="ECO:0007669"/>
    <property type="project" value="UniProtKB-KW"/>
</dbReference>
<dbReference type="InterPro" id="IPR017907">
    <property type="entry name" value="Znf_RING_CS"/>
</dbReference>
<dbReference type="InterPro" id="IPR013083">
    <property type="entry name" value="Znf_RING/FYVE/PHD"/>
</dbReference>
<feature type="domain" description="B box-type" evidence="7">
    <location>
        <begin position="90"/>
        <end position="131"/>
    </location>
</feature>
<keyword evidence="1" id="KW-0479">Metal-binding</keyword>
<dbReference type="SUPFAM" id="SSF49899">
    <property type="entry name" value="Concanavalin A-like lectins/glucanases"/>
    <property type="match status" value="1"/>
</dbReference>
<dbReference type="PROSITE" id="PS00518">
    <property type="entry name" value="ZF_RING_1"/>
    <property type="match status" value="1"/>
</dbReference>
<dbReference type="PROSITE" id="PS50119">
    <property type="entry name" value="ZF_BBOX"/>
    <property type="match status" value="1"/>
</dbReference>
<dbReference type="CDD" id="cd16594">
    <property type="entry name" value="RING-HC_TRIM7-like_C-IV"/>
    <property type="match status" value="1"/>
</dbReference>
<evidence type="ECO:0000259" key="8">
    <source>
        <dbReference type="PROSITE" id="PS50188"/>
    </source>
</evidence>
<dbReference type="Gene3D" id="3.30.40.10">
    <property type="entry name" value="Zinc/RING finger domain, C3HC4 (zinc finger)"/>
    <property type="match status" value="1"/>
</dbReference>
<dbReference type="EMBL" id="AKHW03005753">
    <property type="protein sequence ID" value="KYO25508.1"/>
    <property type="molecule type" value="Genomic_DNA"/>
</dbReference>
<dbReference type="SUPFAM" id="SSF57845">
    <property type="entry name" value="B-box zinc-binding domain"/>
    <property type="match status" value="1"/>
</dbReference>
<keyword evidence="5" id="KW-0175">Coiled coil</keyword>
<dbReference type="InterPro" id="IPR000315">
    <property type="entry name" value="Znf_B-box"/>
</dbReference>
<evidence type="ECO:0000256" key="1">
    <source>
        <dbReference type="ARBA" id="ARBA00022723"/>
    </source>
</evidence>
<dbReference type="CDD" id="cd19762">
    <property type="entry name" value="Bbox2_TRIM7-like"/>
    <property type="match status" value="1"/>
</dbReference>
<dbReference type="Pfam" id="PF13765">
    <property type="entry name" value="PRY"/>
    <property type="match status" value="1"/>
</dbReference>
<dbReference type="InterPro" id="IPR013320">
    <property type="entry name" value="ConA-like_dom_sf"/>
</dbReference>
<reference evidence="9 10" key="1">
    <citation type="journal article" date="2012" name="Genome Biol.">
        <title>Sequencing three crocodilian genomes to illuminate the evolution of archosaurs and amniotes.</title>
        <authorList>
            <person name="St John J.A."/>
            <person name="Braun E.L."/>
            <person name="Isberg S.R."/>
            <person name="Miles L.G."/>
            <person name="Chong A.Y."/>
            <person name="Gongora J."/>
            <person name="Dalzell P."/>
            <person name="Moran C."/>
            <person name="Bed'hom B."/>
            <person name="Abzhanov A."/>
            <person name="Burgess S.C."/>
            <person name="Cooksey A.M."/>
            <person name="Castoe T.A."/>
            <person name="Crawford N.G."/>
            <person name="Densmore L.D."/>
            <person name="Drew J.C."/>
            <person name="Edwards S.V."/>
            <person name="Faircloth B.C."/>
            <person name="Fujita M.K."/>
            <person name="Greenwold M.J."/>
            <person name="Hoffmann F.G."/>
            <person name="Howard J.M."/>
            <person name="Iguchi T."/>
            <person name="Janes D.E."/>
            <person name="Khan S.Y."/>
            <person name="Kohno S."/>
            <person name="de Koning A.J."/>
            <person name="Lance S.L."/>
            <person name="McCarthy F.M."/>
            <person name="McCormack J.E."/>
            <person name="Merchant M.E."/>
            <person name="Peterson D.G."/>
            <person name="Pollock D.D."/>
            <person name="Pourmand N."/>
            <person name="Raney B.J."/>
            <person name="Roessler K.A."/>
            <person name="Sanford J.R."/>
            <person name="Sawyer R.H."/>
            <person name="Schmidt C.J."/>
            <person name="Triplett E.W."/>
            <person name="Tuberville T.D."/>
            <person name="Venegas-Anaya M."/>
            <person name="Howard J.T."/>
            <person name="Jarvis E.D."/>
            <person name="Guillette L.J.Jr."/>
            <person name="Glenn T.C."/>
            <person name="Green R.E."/>
            <person name="Ray D.A."/>
        </authorList>
    </citation>
    <scope>NUCLEOTIDE SEQUENCE [LARGE SCALE GENOMIC DNA]</scope>
    <source>
        <strain evidence="9">KSC_2009_1</strain>
    </source>
</reference>
<feature type="domain" description="RING-type" evidence="6">
    <location>
        <begin position="16"/>
        <end position="57"/>
    </location>
</feature>
<dbReference type="InterPro" id="IPR050143">
    <property type="entry name" value="TRIM/RBCC"/>
</dbReference>
<accession>A0A151MLT9</accession>
<dbReference type="Gene3D" id="2.60.120.920">
    <property type="match status" value="1"/>
</dbReference>
<dbReference type="PANTHER" id="PTHR24103">
    <property type="entry name" value="E3 UBIQUITIN-PROTEIN LIGASE TRIM"/>
    <property type="match status" value="1"/>
</dbReference>
<dbReference type="PROSITE" id="PS50188">
    <property type="entry name" value="B302_SPRY"/>
    <property type="match status" value="1"/>
</dbReference>
<organism evidence="9 10">
    <name type="scientific">Alligator mississippiensis</name>
    <name type="common">American alligator</name>
    <dbReference type="NCBI Taxonomy" id="8496"/>
    <lineage>
        <taxon>Eukaryota</taxon>
        <taxon>Metazoa</taxon>
        <taxon>Chordata</taxon>
        <taxon>Craniata</taxon>
        <taxon>Vertebrata</taxon>
        <taxon>Euteleostomi</taxon>
        <taxon>Archelosauria</taxon>
        <taxon>Archosauria</taxon>
        <taxon>Crocodylia</taxon>
        <taxon>Alligatoridae</taxon>
        <taxon>Alligatorinae</taxon>
        <taxon>Alligator</taxon>
    </lineage>
</organism>
<evidence type="ECO:0000256" key="5">
    <source>
        <dbReference type="SAM" id="Coils"/>
    </source>
</evidence>
<sequence length="369" mass="42515">MAAPDLASSFQDEVTCSLCLDYFKDPVTIDCGHNFCQACIIQCWRKSELNFSCPQCRETAQQRKLRPNRLLGNMVELVKQLRQQAGKAPKGQRVCEGHREALKLFCQEDEAPICVVCDRSWAHRAHTVVPLEEAAQVYKEKILRCLQHLRGQREELQGLKTEWQQESEWLLKQTKMERQLGVSECKELRQLLVKHENLLLALLEDLDTEIVKKRDKNTARLCEETALLSTLITELEGKCQQPAHELLQGVRSMVSRAEKVTSLQLAPKFPELEKRIRDFPKENKLQECLTGFLEQLVAERGFRRARGHAVDVTLDPDTAHPELILSEDRKSVRHGNNRQILPNNPERFNSSRCVLGSKRFTGGRHYWEV</sequence>
<dbReference type="InterPro" id="IPR006574">
    <property type="entry name" value="PRY"/>
</dbReference>
<dbReference type="InterPro" id="IPR001870">
    <property type="entry name" value="B30.2/SPRY"/>
</dbReference>
<evidence type="ECO:0000259" key="7">
    <source>
        <dbReference type="PROSITE" id="PS50119"/>
    </source>
</evidence>
<keyword evidence="2 4" id="KW-0863">Zinc-finger</keyword>
<dbReference type="Proteomes" id="UP000050525">
    <property type="component" value="Unassembled WGS sequence"/>
</dbReference>
<evidence type="ECO:0000259" key="6">
    <source>
        <dbReference type="PROSITE" id="PS50089"/>
    </source>
</evidence>
<dbReference type="PROSITE" id="PS50089">
    <property type="entry name" value="ZF_RING_2"/>
    <property type="match status" value="1"/>
</dbReference>
<evidence type="ECO:0000313" key="9">
    <source>
        <dbReference type="EMBL" id="KYO25508.1"/>
    </source>
</evidence>
<proteinExistence type="predicted"/>
<feature type="domain" description="B30.2/SPRY" evidence="8">
    <location>
        <begin position="292"/>
        <end position="369"/>
    </location>
</feature>
<dbReference type="SMART" id="SM00336">
    <property type="entry name" value="BBOX"/>
    <property type="match status" value="1"/>
</dbReference>
<keyword evidence="10" id="KW-1185">Reference proteome</keyword>
<evidence type="ECO:0008006" key="11">
    <source>
        <dbReference type="Google" id="ProtNLM"/>
    </source>
</evidence>
<dbReference type="PRINTS" id="PR01407">
    <property type="entry name" value="BUTYPHLNCDUF"/>
</dbReference>
<dbReference type="InterPro" id="IPR043136">
    <property type="entry name" value="B30.2/SPRY_sf"/>
</dbReference>
<feature type="coiled-coil region" evidence="5">
    <location>
        <begin position="146"/>
        <end position="205"/>
    </location>
</feature>
<dbReference type="AlphaFoldDB" id="A0A151MLT9"/>
<dbReference type="Gene3D" id="3.30.160.60">
    <property type="entry name" value="Classic Zinc Finger"/>
    <property type="match status" value="1"/>
</dbReference>
<evidence type="ECO:0000256" key="4">
    <source>
        <dbReference type="PROSITE-ProRule" id="PRU00024"/>
    </source>
</evidence>
<dbReference type="SUPFAM" id="SSF57850">
    <property type="entry name" value="RING/U-box"/>
    <property type="match status" value="1"/>
</dbReference>